<sequence length="735" mass="77970">MPPADPTVSVTLAEIARIAGVGRAAVSNWRRRHDSFPAPVGGTDTSPHFALSQVEEWLRQKGKLDEVGSRERLWPEFEALGDRDAMGTAIAVTGARLLLTEAGHPPDAEGPANPPSAEEAAGLSDDAGLSDAQRSLVDRAVGLARKHGARDTFDFLLGRWLDTHVRQIGVTPAPLAALMAEIAELSYEGESREVGTVLDPACGTGGLLLAATQRWASITEGAAQSIAKKAGKGTARAHASRSPLKLLGQDADPTQAALAAVRLLLARHRPGFETAWEVNVRAGNTLRADPHPDVRADVVLCNPPFNERDWGYEELATDVRWTYGLPPRTEPELAWTQHALSRLAPGGTAVLLMPPGVASRRAGRRIRAGLLRSGVLRAVVALPPGSAPPHSVALHLWVLRAPAGGGTDAGAGVLLVDAADVQSEPPTVTHRTGRAAIDWSLLHRRVISAIGSGDEDDRDDEGRERAADHAVLPVIDLLDDEVDLTPARHVPKRGTSANQGLRRSWGRFGTLLDELRDLTKTLSVLEPSEEEPADQGTVTVGDLLRAGAVTLRGGQQPADGTVRTGDAPDDAVSVLTVTDVLAGGRPSGWLPVDEVSAGEGAGTLTVTVPGEVVVVGAYRAFGAWVDTDAPTVLGPQLFALRVDPTLLDPWFLSGCLRAPANARQAGTHASTSSRIDIRRLQVLRLPLQEQHRYGEAFRQLTVFERSLREAGTVGGKLVDGLTDGLAAGRMPRDRP</sequence>
<gene>
    <name evidence="4" type="ORF">GCM10017559_31160</name>
</gene>
<dbReference type="EMBL" id="BAAAWD010000007">
    <property type="protein sequence ID" value="GAA3006964.1"/>
    <property type="molecule type" value="Genomic_DNA"/>
</dbReference>
<dbReference type="InterPro" id="IPR052916">
    <property type="entry name" value="Type-I_RE_MTase_Subunit"/>
</dbReference>
<dbReference type="PANTHER" id="PTHR42998">
    <property type="entry name" value="TYPE I RESTRICTION ENZYME HINDVIIP M PROTEIN-RELATED"/>
    <property type="match status" value="1"/>
</dbReference>
<dbReference type="PROSITE" id="PS00092">
    <property type="entry name" value="N6_MTASE"/>
    <property type="match status" value="1"/>
</dbReference>
<evidence type="ECO:0000259" key="3">
    <source>
        <dbReference type="Pfam" id="PF02384"/>
    </source>
</evidence>
<feature type="region of interest" description="Disordered" evidence="2">
    <location>
        <begin position="101"/>
        <end position="126"/>
    </location>
</feature>
<comment type="caution">
    <text evidence="4">The sequence shown here is derived from an EMBL/GenBank/DDBJ whole genome shotgun (WGS) entry which is preliminary data.</text>
</comment>
<dbReference type="InterPro" id="IPR029063">
    <property type="entry name" value="SAM-dependent_MTases_sf"/>
</dbReference>
<evidence type="ECO:0000313" key="4">
    <source>
        <dbReference type="EMBL" id="GAA3006964.1"/>
    </source>
</evidence>
<organism evidence="4 5">
    <name type="scientific">Streptosporangium longisporum</name>
    <dbReference type="NCBI Taxonomy" id="46187"/>
    <lineage>
        <taxon>Bacteria</taxon>
        <taxon>Bacillati</taxon>
        <taxon>Actinomycetota</taxon>
        <taxon>Actinomycetes</taxon>
        <taxon>Streptosporangiales</taxon>
        <taxon>Streptosporangiaceae</taxon>
        <taxon>Streptosporangium</taxon>
    </lineage>
</organism>
<evidence type="ECO:0000256" key="2">
    <source>
        <dbReference type="SAM" id="MobiDB-lite"/>
    </source>
</evidence>
<evidence type="ECO:0000256" key="1">
    <source>
        <dbReference type="ARBA" id="ARBA00022747"/>
    </source>
</evidence>
<reference evidence="5" key="1">
    <citation type="journal article" date="2019" name="Int. J. Syst. Evol. Microbiol.">
        <title>The Global Catalogue of Microorganisms (GCM) 10K type strain sequencing project: providing services to taxonomists for standard genome sequencing and annotation.</title>
        <authorList>
            <consortium name="The Broad Institute Genomics Platform"/>
            <consortium name="The Broad Institute Genome Sequencing Center for Infectious Disease"/>
            <person name="Wu L."/>
            <person name="Ma J."/>
        </authorList>
    </citation>
    <scope>NUCLEOTIDE SEQUENCE [LARGE SCALE GENOMIC DNA]</scope>
    <source>
        <strain evidence="5">JCM 3106</strain>
    </source>
</reference>
<keyword evidence="5" id="KW-1185">Reference proteome</keyword>
<dbReference type="SUPFAM" id="SSF53335">
    <property type="entry name" value="S-adenosyl-L-methionine-dependent methyltransferases"/>
    <property type="match status" value="1"/>
</dbReference>
<keyword evidence="4" id="KW-0808">Transferase</keyword>
<keyword evidence="1" id="KW-0680">Restriction system</keyword>
<dbReference type="Proteomes" id="UP001499930">
    <property type="component" value="Unassembled WGS sequence"/>
</dbReference>
<evidence type="ECO:0000313" key="5">
    <source>
        <dbReference type="Proteomes" id="UP001499930"/>
    </source>
</evidence>
<name>A0ABP6KIN7_9ACTN</name>
<dbReference type="GO" id="GO:0008168">
    <property type="term" value="F:methyltransferase activity"/>
    <property type="evidence" value="ECO:0007669"/>
    <property type="project" value="UniProtKB-KW"/>
</dbReference>
<dbReference type="Pfam" id="PF02384">
    <property type="entry name" value="N6_Mtase"/>
    <property type="match status" value="1"/>
</dbReference>
<dbReference type="PANTHER" id="PTHR42998:SF1">
    <property type="entry name" value="TYPE I RESTRICTION ENZYME HINDI METHYLASE SUBUNIT"/>
    <property type="match status" value="1"/>
</dbReference>
<dbReference type="RefSeq" id="WP_413224178.1">
    <property type="nucleotide sequence ID" value="NZ_JBLAUZ010000004.1"/>
</dbReference>
<dbReference type="PRINTS" id="PR00507">
    <property type="entry name" value="N12N6MTFRASE"/>
</dbReference>
<feature type="domain" description="DNA methylase adenine-specific" evidence="3">
    <location>
        <begin position="152"/>
        <end position="419"/>
    </location>
</feature>
<accession>A0ABP6KIN7</accession>
<dbReference type="InterPro" id="IPR002052">
    <property type="entry name" value="DNA_methylase_N6_adenine_CS"/>
</dbReference>
<keyword evidence="4" id="KW-0489">Methyltransferase</keyword>
<dbReference type="GO" id="GO:0032259">
    <property type="term" value="P:methylation"/>
    <property type="evidence" value="ECO:0007669"/>
    <property type="project" value="UniProtKB-KW"/>
</dbReference>
<protein>
    <submittedName>
        <fullName evidence="4">N-6 DNA methylase</fullName>
    </submittedName>
</protein>
<dbReference type="InterPro" id="IPR003356">
    <property type="entry name" value="DNA_methylase_A-5"/>
</dbReference>
<proteinExistence type="predicted"/>
<dbReference type="Gene3D" id="3.40.50.150">
    <property type="entry name" value="Vaccinia Virus protein VP39"/>
    <property type="match status" value="1"/>
</dbReference>